<dbReference type="PANTHER" id="PTHR31642:SF324">
    <property type="entry name" value="SPERMIDINE HYDROXYCINNAMOYL TRANSFERASE"/>
    <property type="match status" value="1"/>
</dbReference>
<evidence type="ECO:0008006" key="6">
    <source>
        <dbReference type="Google" id="ProtNLM"/>
    </source>
</evidence>
<sequence>MKVTLTSFRCIRPAEPTWNGIMPLSESDQTGVITHVPTIYFYRPGSDVDIPLILTASLSRALVYFYPLAGRLRRLPRGRLELDCNGEGVSFVEAECGNDMDELGEFGASSPEFESLIPKVDYCSGDVVEFPLLLVQVTKFRCGGACLSLAISHAVVDGQSSLHFISEWARLARGELIQHLPILDRKLLRAGEKSSATQSAFRHKQFDPPPLIVGEIDAENERKKPTAVAMLRISRSQVRTLKLAANDGRRDFTRYEALTAHVWRSACRARALRDEQPTNLAICVEIRRRVSPNLPAKFFGNAIVDVIASSSSGELTGNPLGFAAGKVKEAIESVTGEYVDSVIDYLKNLEDLAAVQDVGGRRREKKEEGPFYGNPNIGVISWMGLPLYGLDFGWGKEIYMGPGTHDSDGDSLILPAPDSDGDLVVAICLQVECMDAFKNFFYQDI</sequence>
<accession>S8CS90</accession>
<keyword evidence="5" id="KW-1185">Reference proteome</keyword>
<dbReference type="Proteomes" id="UP000015453">
    <property type="component" value="Unassembled WGS sequence"/>
</dbReference>
<name>S8CS90_9LAMI</name>
<dbReference type="Gene3D" id="3.30.559.10">
    <property type="entry name" value="Chloramphenicol acetyltransferase-like domain"/>
    <property type="match status" value="2"/>
</dbReference>
<comment type="caution">
    <text evidence="4">The sequence shown here is derived from an EMBL/GenBank/DDBJ whole genome shotgun (WGS) entry which is preliminary data.</text>
</comment>
<evidence type="ECO:0000256" key="3">
    <source>
        <dbReference type="ARBA" id="ARBA00023315"/>
    </source>
</evidence>
<comment type="similarity">
    <text evidence="1">Belongs to the plant acyltransferase family.</text>
</comment>
<dbReference type="AlphaFoldDB" id="S8CS90"/>
<evidence type="ECO:0000313" key="4">
    <source>
        <dbReference type="EMBL" id="EPS69670.1"/>
    </source>
</evidence>
<evidence type="ECO:0000256" key="1">
    <source>
        <dbReference type="ARBA" id="ARBA00009861"/>
    </source>
</evidence>
<dbReference type="GO" id="GO:0016747">
    <property type="term" value="F:acyltransferase activity, transferring groups other than amino-acyl groups"/>
    <property type="evidence" value="ECO:0007669"/>
    <property type="project" value="TreeGrafter"/>
</dbReference>
<organism evidence="4 5">
    <name type="scientific">Genlisea aurea</name>
    <dbReference type="NCBI Taxonomy" id="192259"/>
    <lineage>
        <taxon>Eukaryota</taxon>
        <taxon>Viridiplantae</taxon>
        <taxon>Streptophyta</taxon>
        <taxon>Embryophyta</taxon>
        <taxon>Tracheophyta</taxon>
        <taxon>Spermatophyta</taxon>
        <taxon>Magnoliopsida</taxon>
        <taxon>eudicotyledons</taxon>
        <taxon>Gunneridae</taxon>
        <taxon>Pentapetalae</taxon>
        <taxon>asterids</taxon>
        <taxon>lamiids</taxon>
        <taxon>Lamiales</taxon>
        <taxon>Lentibulariaceae</taxon>
        <taxon>Genlisea</taxon>
    </lineage>
</organism>
<gene>
    <name evidence="4" type="ORF">M569_05094</name>
</gene>
<protein>
    <recommendedName>
        <fullName evidence="6">Spermidine hydroxycinnamoyl transferase</fullName>
    </recommendedName>
</protein>
<dbReference type="InterPro" id="IPR023213">
    <property type="entry name" value="CAT-like_dom_sf"/>
</dbReference>
<dbReference type="EMBL" id="AUSU01002018">
    <property type="protein sequence ID" value="EPS69670.1"/>
    <property type="molecule type" value="Genomic_DNA"/>
</dbReference>
<keyword evidence="3" id="KW-0012">Acyltransferase</keyword>
<keyword evidence="2" id="KW-0808">Transferase</keyword>
<feature type="non-terminal residue" evidence="4">
    <location>
        <position position="445"/>
    </location>
</feature>
<reference evidence="4 5" key="1">
    <citation type="journal article" date="2013" name="BMC Genomics">
        <title>The miniature genome of a carnivorous plant Genlisea aurea contains a low number of genes and short non-coding sequences.</title>
        <authorList>
            <person name="Leushkin E.V."/>
            <person name="Sutormin R.A."/>
            <person name="Nabieva E.R."/>
            <person name="Penin A.A."/>
            <person name="Kondrashov A.S."/>
            <person name="Logacheva M.D."/>
        </authorList>
    </citation>
    <scope>NUCLEOTIDE SEQUENCE [LARGE SCALE GENOMIC DNA]</scope>
</reference>
<dbReference type="OrthoDB" id="893672at2759"/>
<dbReference type="InterPro" id="IPR050317">
    <property type="entry name" value="Plant_Fungal_Acyltransferase"/>
</dbReference>
<dbReference type="Pfam" id="PF02458">
    <property type="entry name" value="Transferase"/>
    <property type="match status" value="1"/>
</dbReference>
<evidence type="ECO:0000313" key="5">
    <source>
        <dbReference type="Proteomes" id="UP000015453"/>
    </source>
</evidence>
<dbReference type="PANTHER" id="PTHR31642">
    <property type="entry name" value="TRICHOTHECENE 3-O-ACETYLTRANSFERASE"/>
    <property type="match status" value="1"/>
</dbReference>
<proteinExistence type="inferred from homology"/>
<evidence type="ECO:0000256" key="2">
    <source>
        <dbReference type="ARBA" id="ARBA00022679"/>
    </source>
</evidence>
<dbReference type="FunFam" id="3.30.559.10:FF:000008">
    <property type="entry name" value="Tryptamine hydroxycinnamoyl transferase"/>
    <property type="match status" value="1"/>
</dbReference>